<dbReference type="Proteomes" id="UP000004596">
    <property type="component" value="Unassembled WGS sequence"/>
</dbReference>
<reference evidence="1 2" key="1">
    <citation type="submission" date="2008-04" db="EMBL/GenBank/DDBJ databases">
        <title>Draft genome sequence of Bacteroides intestinalis (DSM 17393).</title>
        <authorList>
            <person name="Sudarsanam P."/>
            <person name="Ley R."/>
            <person name="Guruge J."/>
            <person name="Turnbaugh P.J."/>
            <person name="Mahowald M."/>
            <person name="Liep D."/>
            <person name="Gordon J."/>
        </authorList>
    </citation>
    <scope>NUCLEOTIDE SEQUENCE [LARGE SCALE GENOMIC DNA]</scope>
    <source>
        <strain evidence="1 2">DSM 17393</strain>
    </source>
</reference>
<evidence type="ECO:0000313" key="1">
    <source>
        <dbReference type="EMBL" id="EDV05198.1"/>
    </source>
</evidence>
<comment type="caution">
    <text evidence="1">The sequence shown here is derived from an EMBL/GenBank/DDBJ whole genome shotgun (WGS) entry which is preliminary data.</text>
</comment>
<accession>B3CFG2</accession>
<dbReference type="AlphaFoldDB" id="B3CFG2"/>
<reference evidence="1 2" key="2">
    <citation type="submission" date="2008-04" db="EMBL/GenBank/DDBJ databases">
        <authorList>
            <person name="Fulton L."/>
            <person name="Clifton S."/>
            <person name="Fulton B."/>
            <person name="Xu J."/>
            <person name="Minx P."/>
            <person name="Pepin K.H."/>
            <person name="Johnson M."/>
            <person name="Thiruvilangam P."/>
            <person name="Bhonagiri V."/>
            <person name="Nash W.E."/>
            <person name="Mardis E.R."/>
            <person name="Wilson R.K."/>
        </authorList>
    </citation>
    <scope>NUCLEOTIDE SEQUENCE [LARGE SCALE GENOMIC DNA]</scope>
    <source>
        <strain evidence="1 2">DSM 17393</strain>
    </source>
</reference>
<proteinExistence type="predicted"/>
<gene>
    <name evidence="1" type="ORF">BACINT_04343</name>
</gene>
<name>B3CFG2_9BACE</name>
<dbReference type="EMBL" id="ABJL02000008">
    <property type="protein sequence ID" value="EDV05198.1"/>
    <property type="molecule type" value="Genomic_DNA"/>
</dbReference>
<evidence type="ECO:0000313" key="2">
    <source>
        <dbReference type="Proteomes" id="UP000004596"/>
    </source>
</evidence>
<protein>
    <submittedName>
        <fullName evidence="1">Uncharacterized protein</fullName>
    </submittedName>
</protein>
<organism evidence="1 2">
    <name type="scientific">Bacteroides intestinalis DSM 17393</name>
    <dbReference type="NCBI Taxonomy" id="471870"/>
    <lineage>
        <taxon>Bacteria</taxon>
        <taxon>Pseudomonadati</taxon>
        <taxon>Bacteroidota</taxon>
        <taxon>Bacteroidia</taxon>
        <taxon>Bacteroidales</taxon>
        <taxon>Bacteroidaceae</taxon>
        <taxon>Bacteroides</taxon>
    </lineage>
</organism>
<sequence>MYRNMGIKLNEEKQTGKYAMKASRAMEYITSPLQYSIIRQYTVIML</sequence>